<proteinExistence type="predicted"/>
<reference evidence="1" key="1">
    <citation type="submission" date="2022-09" db="EMBL/GenBank/DDBJ databases">
        <authorList>
            <person name="Li Z.-J."/>
        </authorList>
    </citation>
    <scope>NUCLEOTIDE SEQUENCE</scope>
    <source>
        <strain evidence="1">TGB10</strain>
        <plasmid evidence="1">unnamed</plasmid>
    </source>
</reference>
<accession>A0ABY7LII1</accession>
<sequence>MTQRLFHRGYTIEKVEGSGDIQEVYRARIGGKVVSGSLTGVKKSIEWWVDTSMVTDPAEFDALARKQTRQVEEYKGFRLMNDDPEKDEKGWYMMVRGNLMKGTLPALKLYIDRNGEKLRA</sequence>
<evidence type="ECO:0000313" key="2">
    <source>
        <dbReference type="Proteomes" id="UP001164676"/>
    </source>
</evidence>
<name>A0ABY7LII1_9GAMM</name>
<dbReference type="Proteomes" id="UP001164676">
    <property type="component" value="Plasmid unnamed"/>
</dbReference>
<dbReference type="RefSeq" id="WP_077457440.1">
    <property type="nucleotide sequence ID" value="NZ_CP114585.1"/>
</dbReference>
<organism evidence="1 2">
    <name type="scientific">Salinivibrio proteolyticus</name>
    <dbReference type="NCBI Taxonomy" id="334715"/>
    <lineage>
        <taxon>Bacteria</taxon>
        <taxon>Pseudomonadati</taxon>
        <taxon>Pseudomonadota</taxon>
        <taxon>Gammaproteobacteria</taxon>
        <taxon>Vibrionales</taxon>
        <taxon>Vibrionaceae</taxon>
        <taxon>Salinivibrio</taxon>
    </lineage>
</organism>
<dbReference type="InterPro" id="IPR021753">
    <property type="entry name" value="DUF3319"/>
</dbReference>
<keyword evidence="1" id="KW-0614">Plasmid</keyword>
<dbReference type="Pfam" id="PF11782">
    <property type="entry name" value="DUF3319"/>
    <property type="match status" value="1"/>
</dbReference>
<dbReference type="EMBL" id="CP114585">
    <property type="protein sequence ID" value="WBA16241.1"/>
    <property type="molecule type" value="Genomic_DNA"/>
</dbReference>
<geneLocation type="plasmid" evidence="1 2">
    <name>unnamed</name>
</geneLocation>
<protein>
    <submittedName>
        <fullName evidence="1">DUF3319 domain-containing protein</fullName>
    </submittedName>
</protein>
<evidence type="ECO:0000313" key="1">
    <source>
        <dbReference type="EMBL" id="WBA16241.1"/>
    </source>
</evidence>
<keyword evidence="2" id="KW-1185">Reference proteome</keyword>
<gene>
    <name evidence="1" type="ORF">N7E60_15945</name>
</gene>